<dbReference type="EMBL" id="SNZH01000025">
    <property type="protein sequence ID" value="TDR37351.1"/>
    <property type="molecule type" value="Genomic_DNA"/>
</dbReference>
<dbReference type="PANTHER" id="PTHR46124:SF3">
    <property type="entry name" value="HYDROLASE"/>
    <property type="match status" value="1"/>
</dbReference>
<dbReference type="PROSITE" id="PS01137">
    <property type="entry name" value="TATD_1"/>
    <property type="match status" value="1"/>
</dbReference>
<dbReference type="GO" id="GO:0005829">
    <property type="term" value="C:cytosol"/>
    <property type="evidence" value="ECO:0007669"/>
    <property type="project" value="TreeGrafter"/>
</dbReference>
<feature type="binding site" evidence="4">
    <location>
        <position position="12"/>
    </location>
    <ligand>
        <name>a divalent metal cation</name>
        <dbReference type="ChEBI" id="CHEBI:60240"/>
        <label>1</label>
    </ligand>
</feature>
<evidence type="ECO:0000313" key="5">
    <source>
        <dbReference type="EMBL" id="TDR37351.1"/>
    </source>
</evidence>
<feature type="binding site" evidence="4">
    <location>
        <position position="157"/>
    </location>
    <ligand>
        <name>a divalent metal cation</name>
        <dbReference type="ChEBI" id="CHEBI:60240"/>
        <label>2</label>
    </ligand>
</feature>
<dbReference type="InterPro" id="IPR032466">
    <property type="entry name" value="Metal_Hydrolase"/>
</dbReference>
<keyword evidence="3" id="KW-0378">Hydrolase</keyword>
<dbReference type="CDD" id="cd01310">
    <property type="entry name" value="TatD_DNAse"/>
    <property type="match status" value="1"/>
</dbReference>
<feature type="binding site" evidence="4">
    <location>
        <position position="14"/>
    </location>
    <ligand>
        <name>a divalent metal cation</name>
        <dbReference type="ChEBI" id="CHEBI:60240"/>
        <label>1</label>
    </ligand>
</feature>
<proteinExistence type="inferred from homology"/>
<accession>A0A4R6YKD0</accession>
<dbReference type="Proteomes" id="UP000295293">
    <property type="component" value="Unassembled WGS sequence"/>
</dbReference>
<comment type="caution">
    <text evidence="5">The sequence shown here is derived from an EMBL/GenBank/DDBJ whole genome shotgun (WGS) entry which is preliminary data.</text>
</comment>
<dbReference type="Pfam" id="PF01026">
    <property type="entry name" value="TatD_DNase"/>
    <property type="match status" value="1"/>
</dbReference>
<comment type="similarity">
    <text evidence="1">Belongs to the metallo-dependent hydrolases superfamily. TatD-type hydrolase family.</text>
</comment>
<evidence type="ECO:0000256" key="1">
    <source>
        <dbReference type="ARBA" id="ARBA00009275"/>
    </source>
</evidence>
<dbReference type="FunFam" id="3.20.20.140:FF:000005">
    <property type="entry name" value="TatD family hydrolase"/>
    <property type="match status" value="1"/>
</dbReference>
<dbReference type="PIRSF" id="PIRSF005902">
    <property type="entry name" value="DNase_TatD"/>
    <property type="match status" value="1"/>
</dbReference>
<dbReference type="GO" id="GO:0046872">
    <property type="term" value="F:metal ion binding"/>
    <property type="evidence" value="ECO:0007669"/>
    <property type="project" value="UniProtKB-KW"/>
</dbReference>
<evidence type="ECO:0000313" key="6">
    <source>
        <dbReference type="Proteomes" id="UP000295293"/>
    </source>
</evidence>
<sequence>MDALFDNLVDSHCHLDAPEFDADRAEVIARARAAGVTTQVIPAIRAADWPALAQLCAGDSGLLPAYGLHPLFLAEHRPEHLEQLRARLRQGDAVGVGECGLDYFVDGLEPELQRLFFRGQLDIAREFDLPLIVHARRAVEEVIHSLRAAGGLRGVVHSYSGSIEQAEQLWKMGFFIGIGGPLSYSRAHRLRRLVTQMPLEFLLLESDAPDQPLAEQRGQRNEPASVAAVLDVVAALRAEPREQIAAAIRDNARQLFGRRAKPLFPQPLR</sequence>
<dbReference type="SUPFAM" id="SSF51556">
    <property type="entry name" value="Metallo-dependent hydrolases"/>
    <property type="match status" value="1"/>
</dbReference>
<protein>
    <submittedName>
        <fullName evidence="5">TatD DNase family protein</fullName>
    </submittedName>
</protein>
<evidence type="ECO:0000256" key="4">
    <source>
        <dbReference type="PIRSR" id="PIRSR005902-1"/>
    </source>
</evidence>
<dbReference type="InterPro" id="IPR001130">
    <property type="entry name" value="TatD-like"/>
</dbReference>
<dbReference type="OrthoDB" id="9810005at2"/>
<dbReference type="PROSITE" id="PS01090">
    <property type="entry name" value="TATD_2"/>
    <property type="match status" value="1"/>
</dbReference>
<dbReference type="RefSeq" id="WP_133821732.1">
    <property type="nucleotide sequence ID" value="NZ_SNZH01000025.1"/>
</dbReference>
<gene>
    <name evidence="5" type="ORF">DFR29_12513</name>
</gene>
<feature type="binding site" evidence="4">
    <location>
        <position position="207"/>
    </location>
    <ligand>
        <name>a divalent metal cation</name>
        <dbReference type="ChEBI" id="CHEBI:60240"/>
        <label>1</label>
    </ligand>
</feature>
<dbReference type="Gene3D" id="3.20.20.140">
    <property type="entry name" value="Metal-dependent hydrolases"/>
    <property type="match status" value="1"/>
</dbReference>
<dbReference type="AlphaFoldDB" id="A0A4R6YKD0"/>
<keyword evidence="6" id="KW-1185">Reference proteome</keyword>
<reference evidence="5 6" key="1">
    <citation type="submission" date="2019-03" db="EMBL/GenBank/DDBJ databases">
        <title>Genomic Encyclopedia of Type Strains, Phase IV (KMG-IV): sequencing the most valuable type-strain genomes for metagenomic binning, comparative biology and taxonomic classification.</title>
        <authorList>
            <person name="Goeker M."/>
        </authorList>
    </citation>
    <scope>NUCLEOTIDE SEQUENCE [LARGE SCALE GENOMIC DNA]</scope>
    <source>
        <strain evidence="5 6">DSM 21667</strain>
    </source>
</reference>
<organism evidence="5 6">
    <name type="scientific">Tahibacter aquaticus</name>
    <dbReference type="NCBI Taxonomy" id="520092"/>
    <lineage>
        <taxon>Bacteria</taxon>
        <taxon>Pseudomonadati</taxon>
        <taxon>Pseudomonadota</taxon>
        <taxon>Gammaproteobacteria</taxon>
        <taxon>Lysobacterales</taxon>
        <taxon>Rhodanobacteraceae</taxon>
        <taxon>Tahibacter</taxon>
    </lineage>
</organism>
<evidence type="ECO:0000256" key="3">
    <source>
        <dbReference type="ARBA" id="ARBA00022801"/>
    </source>
</evidence>
<feature type="binding site" evidence="4">
    <location>
        <position position="98"/>
    </location>
    <ligand>
        <name>a divalent metal cation</name>
        <dbReference type="ChEBI" id="CHEBI:60240"/>
        <label>1</label>
    </ligand>
</feature>
<keyword evidence="2 4" id="KW-0479">Metal-binding</keyword>
<dbReference type="GO" id="GO:0016788">
    <property type="term" value="F:hydrolase activity, acting on ester bonds"/>
    <property type="evidence" value="ECO:0007669"/>
    <property type="project" value="InterPro"/>
</dbReference>
<dbReference type="InterPro" id="IPR018228">
    <property type="entry name" value="DNase_TatD-rel_CS"/>
</dbReference>
<feature type="binding site" evidence="4">
    <location>
        <position position="134"/>
    </location>
    <ligand>
        <name>a divalent metal cation</name>
        <dbReference type="ChEBI" id="CHEBI:60240"/>
        <label>2</label>
    </ligand>
</feature>
<dbReference type="PANTHER" id="PTHR46124">
    <property type="entry name" value="D-AMINOACYL-TRNA DEACYLASE"/>
    <property type="match status" value="1"/>
</dbReference>
<evidence type="ECO:0000256" key="2">
    <source>
        <dbReference type="ARBA" id="ARBA00022723"/>
    </source>
</evidence>
<name>A0A4R6YKD0_9GAMM</name>